<accession>A0A3E0HVR0</accession>
<proteinExistence type="predicted"/>
<organism evidence="1 2">
    <name type="scientific">Tenacibaculum gallaicum</name>
    <dbReference type="NCBI Taxonomy" id="561505"/>
    <lineage>
        <taxon>Bacteria</taxon>
        <taxon>Pseudomonadati</taxon>
        <taxon>Bacteroidota</taxon>
        <taxon>Flavobacteriia</taxon>
        <taxon>Flavobacteriales</taxon>
        <taxon>Flavobacteriaceae</taxon>
        <taxon>Tenacibaculum</taxon>
    </lineage>
</organism>
<protein>
    <submittedName>
        <fullName evidence="1">Uncharacterized protein</fullName>
    </submittedName>
</protein>
<dbReference type="Proteomes" id="UP000256884">
    <property type="component" value="Unassembled WGS sequence"/>
</dbReference>
<evidence type="ECO:0000313" key="1">
    <source>
        <dbReference type="EMBL" id="REH50602.1"/>
    </source>
</evidence>
<comment type="caution">
    <text evidence="1">The sequence shown here is derived from an EMBL/GenBank/DDBJ whole genome shotgun (WGS) entry which is preliminary data.</text>
</comment>
<dbReference type="AlphaFoldDB" id="A0A3E0HVR0"/>
<reference evidence="1 2" key="1">
    <citation type="submission" date="2018-08" db="EMBL/GenBank/DDBJ databases">
        <title>Genomic Encyclopedia of Type Strains, Phase IV (KMG-IV): sequencing the most valuable type-strain genomes for metagenomic binning, comparative biology and taxonomic classification.</title>
        <authorList>
            <person name="Goeker M."/>
        </authorList>
    </citation>
    <scope>NUCLEOTIDE SEQUENCE [LARGE SCALE GENOMIC DNA]</scope>
    <source>
        <strain evidence="1 2">DSM 18841</strain>
    </source>
</reference>
<dbReference type="EMBL" id="QUNS01000004">
    <property type="protein sequence ID" value="REH50602.1"/>
    <property type="molecule type" value="Genomic_DNA"/>
</dbReference>
<name>A0A3E0HVR0_9FLAO</name>
<sequence length="181" mass="21037">MTPNIKKLFSELEKYEKEGTDSMDWVEYAHQAIDKDIIKNLDEKDWIYLKNNYKNKSDNMKSLISGHIHLSNVNLGDIELQILTEMVIYEQLDVTYEALRKIIFSFITSGRDYSTNQNFIKKELKGVFLSKESTSLINFFFTTNFINKTLSIAKECGEVQKNEILTFLKILKTTGTAEPQK</sequence>
<gene>
    <name evidence="1" type="ORF">C7448_104214</name>
</gene>
<evidence type="ECO:0000313" key="2">
    <source>
        <dbReference type="Proteomes" id="UP000256884"/>
    </source>
</evidence>
<keyword evidence="2" id="KW-1185">Reference proteome</keyword>
<dbReference type="RefSeq" id="WP_115901188.1">
    <property type="nucleotide sequence ID" value="NZ_QUNS01000004.1"/>
</dbReference>